<dbReference type="InterPro" id="IPR001155">
    <property type="entry name" value="OxRdtase_FMN_N"/>
</dbReference>
<dbReference type="InterPro" id="IPR051793">
    <property type="entry name" value="NADH:flavin_oxidoreductase"/>
</dbReference>
<keyword evidence="8" id="KW-0408">Iron</keyword>
<dbReference type="Pfam" id="PF00724">
    <property type="entry name" value="Oxidored_FMN"/>
    <property type="match status" value="1"/>
</dbReference>
<keyword evidence="9" id="KW-0411">Iron-sulfur</keyword>
<dbReference type="RefSeq" id="WP_339967897.1">
    <property type="nucleotide sequence ID" value="NZ_JBBHJY010000007.1"/>
</dbReference>
<evidence type="ECO:0000256" key="2">
    <source>
        <dbReference type="ARBA" id="ARBA00001966"/>
    </source>
</evidence>
<comment type="cofactor">
    <cofactor evidence="2">
        <name>[4Fe-4S] cluster</name>
        <dbReference type="ChEBI" id="CHEBI:49883"/>
    </cofactor>
</comment>
<keyword evidence="5" id="KW-0288">FMN</keyword>
<accession>A0ABU8SC14</accession>
<dbReference type="PANTHER" id="PTHR42917:SF2">
    <property type="entry name" value="2,4-DIENOYL-COA REDUCTASE [(2E)-ENOYL-COA-PRODUCING]"/>
    <property type="match status" value="1"/>
</dbReference>
<comment type="cofactor">
    <cofactor evidence="1">
        <name>FMN</name>
        <dbReference type="ChEBI" id="CHEBI:58210"/>
    </cofactor>
</comment>
<evidence type="ECO:0000313" key="13">
    <source>
        <dbReference type="Proteomes" id="UP001379235"/>
    </source>
</evidence>
<dbReference type="SUPFAM" id="SSF51905">
    <property type="entry name" value="FAD/NAD(P)-binding domain"/>
    <property type="match status" value="1"/>
</dbReference>
<evidence type="ECO:0000256" key="6">
    <source>
        <dbReference type="ARBA" id="ARBA00022723"/>
    </source>
</evidence>
<protein>
    <submittedName>
        <fullName evidence="12">FAD-dependent oxidoreductase</fullName>
    </submittedName>
</protein>
<dbReference type="PANTHER" id="PTHR42917">
    <property type="entry name" value="2,4-DIENOYL-COA REDUCTASE"/>
    <property type="match status" value="1"/>
</dbReference>
<dbReference type="PRINTS" id="PR00368">
    <property type="entry name" value="FADPNR"/>
</dbReference>
<keyword evidence="13" id="KW-1185">Reference proteome</keyword>
<evidence type="ECO:0000256" key="5">
    <source>
        <dbReference type="ARBA" id="ARBA00022643"/>
    </source>
</evidence>
<dbReference type="InterPro" id="IPR023753">
    <property type="entry name" value="FAD/NAD-binding_dom"/>
</dbReference>
<dbReference type="Gene3D" id="3.50.50.60">
    <property type="entry name" value="FAD/NAD(P)-binding domain"/>
    <property type="match status" value="1"/>
</dbReference>
<evidence type="ECO:0000256" key="9">
    <source>
        <dbReference type="ARBA" id="ARBA00023014"/>
    </source>
</evidence>
<feature type="domain" description="NADH:flavin oxidoreductase/NADH oxidase N-terminal" evidence="10">
    <location>
        <begin position="7"/>
        <end position="333"/>
    </location>
</feature>
<name>A0ABU8SC14_9SPHN</name>
<dbReference type="SUPFAM" id="SSF51395">
    <property type="entry name" value="FMN-linked oxidoreductases"/>
    <property type="match status" value="1"/>
</dbReference>
<feature type="domain" description="FAD/NAD(P)-binding" evidence="11">
    <location>
        <begin position="380"/>
        <end position="585"/>
    </location>
</feature>
<evidence type="ECO:0000259" key="10">
    <source>
        <dbReference type="Pfam" id="PF00724"/>
    </source>
</evidence>
<keyword evidence="6" id="KW-0479">Metal-binding</keyword>
<dbReference type="Proteomes" id="UP001379235">
    <property type="component" value="Unassembled WGS sequence"/>
</dbReference>
<sequence length="659" mass="70337">MATFKHLFSPFKIGALELRNRVFMSPHGMVGLGIGTDAQVGYFEARAKGGCGFMVIASCQVVPAPQVPPGWFIEAYNRDHIPAIRRIVDAVHGHDSKIVVQGVWMQADPATGQASGMAPHTVLSDSQPRSMTVAEIQALVEAHIVAARHAEEAGADGFEFPIGGGAGLQSFTSSLYNHRTDEYGGNLDNRMRMVMEIIDGIRTRCKPDFVLGLAVNADDTTLGGEGLSEGLAICKLLSDSGKVDWLRITARGQKPQMTHFHYPSSYLGEQGTHVYAAAEVKKVVNIPVVSGGRILDAVHGDKLIDEGKVDMIFVARSVIADPEWPNKSRNGQNSEIRACIGDLEGCFLRSCIGHPVGCTVNPEIGNEHLPPLEPAGRIKRVVIAGGGPAGMQAALVAAQRGHSVTLLEKSGVLGGHVTLQAKLPGLEDRSDIIRWLQLQLGKHAVKIRLDTEATPELIAKLEAEAVVIATGANYARNGVSKSQLAPVLGTDLAHVLTPEDLLLGNARTGKRVVVYDNTSYEVGPGIAEMLADQGKEVIFVTADSGLAMSVTEIGINKVISKRLLPKVTFIPQTVIAAIDPADVTLVHAYTGVATVLENVDNTILVTSKPPNESLYHALVASSSCKGIDVHLIGDAREARWSTFATDEAIKDGRRVGLIL</sequence>
<evidence type="ECO:0000256" key="7">
    <source>
        <dbReference type="ARBA" id="ARBA00023002"/>
    </source>
</evidence>
<evidence type="ECO:0000259" key="11">
    <source>
        <dbReference type="Pfam" id="PF07992"/>
    </source>
</evidence>
<comment type="caution">
    <text evidence="12">The sequence shown here is derived from an EMBL/GenBank/DDBJ whole genome shotgun (WGS) entry which is preliminary data.</text>
</comment>
<organism evidence="12 13">
    <name type="scientific">Novosphingobium aquae</name>
    <dbReference type="NCBI Taxonomy" id="3133435"/>
    <lineage>
        <taxon>Bacteria</taxon>
        <taxon>Pseudomonadati</taxon>
        <taxon>Pseudomonadota</taxon>
        <taxon>Alphaproteobacteria</taxon>
        <taxon>Sphingomonadales</taxon>
        <taxon>Sphingomonadaceae</taxon>
        <taxon>Novosphingobium</taxon>
    </lineage>
</organism>
<dbReference type="CDD" id="cd02803">
    <property type="entry name" value="OYE_like_FMN_family"/>
    <property type="match status" value="1"/>
</dbReference>
<dbReference type="Pfam" id="PF07992">
    <property type="entry name" value="Pyr_redox_2"/>
    <property type="match status" value="1"/>
</dbReference>
<keyword evidence="4" id="KW-0285">Flavoprotein</keyword>
<proteinExistence type="inferred from homology"/>
<reference evidence="12 13" key="1">
    <citation type="submission" date="2024-03" db="EMBL/GenBank/DDBJ databases">
        <authorList>
            <person name="Jo J.-H."/>
        </authorList>
    </citation>
    <scope>NUCLEOTIDE SEQUENCE [LARGE SCALE GENOMIC DNA]</scope>
    <source>
        <strain evidence="12 13">AS3R-12</strain>
    </source>
</reference>
<gene>
    <name evidence="12" type="ORF">WG900_14015</name>
</gene>
<dbReference type="Gene3D" id="3.40.50.720">
    <property type="entry name" value="NAD(P)-binding Rossmann-like Domain"/>
    <property type="match status" value="1"/>
</dbReference>
<evidence type="ECO:0000256" key="8">
    <source>
        <dbReference type="ARBA" id="ARBA00023004"/>
    </source>
</evidence>
<dbReference type="EMBL" id="JBBHJY010000007">
    <property type="protein sequence ID" value="MEJ6011034.1"/>
    <property type="molecule type" value="Genomic_DNA"/>
</dbReference>
<dbReference type="InterPro" id="IPR013785">
    <property type="entry name" value="Aldolase_TIM"/>
</dbReference>
<dbReference type="Gene3D" id="3.20.20.70">
    <property type="entry name" value="Aldolase class I"/>
    <property type="match status" value="1"/>
</dbReference>
<dbReference type="InterPro" id="IPR036188">
    <property type="entry name" value="FAD/NAD-bd_sf"/>
</dbReference>
<keyword evidence="7" id="KW-0560">Oxidoreductase</keyword>
<evidence type="ECO:0000256" key="4">
    <source>
        <dbReference type="ARBA" id="ARBA00022630"/>
    </source>
</evidence>
<evidence type="ECO:0000256" key="1">
    <source>
        <dbReference type="ARBA" id="ARBA00001917"/>
    </source>
</evidence>
<evidence type="ECO:0000313" key="12">
    <source>
        <dbReference type="EMBL" id="MEJ6011034.1"/>
    </source>
</evidence>
<comment type="similarity">
    <text evidence="3">In the N-terminal section; belongs to the NADH:flavin oxidoreductase/NADH oxidase family.</text>
</comment>
<dbReference type="SUPFAM" id="SSF51971">
    <property type="entry name" value="Nucleotide-binding domain"/>
    <property type="match status" value="1"/>
</dbReference>
<evidence type="ECO:0000256" key="3">
    <source>
        <dbReference type="ARBA" id="ARBA00011048"/>
    </source>
</evidence>